<proteinExistence type="predicted"/>
<dbReference type="InterPro" id="IPR036108">
    <property type="entry name" value="4pyrrol_syn_uPrphyn_synt_sf"/>
</dbReference>
<name>A0AAW0ERP2_9TRYP</name>
<dbReference type="Gene3D" id="3.40.50.10090">
    <property type="match status" value="2"/>
</dbReference>
<dbReference type="SUPFAM" id="SSF69618">
    <property type="entry name" value="HemD-like"/>
    <property type="match status" value="1"/>
</dbReference>
<protein>
    <submittedName>
        <fullName evidence="2">Uroporphyrinogen-III synthase HemD</fullName>
    </submittedName>
</protein>
<gene>
    <name evidence="2" type="ORF">NESM_000624100</name>
</gene>
<evidence type="ECO:0000313" key="2">
    <source>
        <dbReference type="EMBL" id="KAK7196832.1"/>
    </source>
</evidence>
<feature type="domain" description="Tetrapyrrole biosynthesis uroporphyrinogen III synthase" evidence="1">
    <location>
        <begin position="17"/>
        <end position="249"/>
    </location>
</feature>
<accession>A0AAW0ERP2</accession>
<dbReference type="EMBL" id="JAECZO010000087">
    <property type="protein sequence ID" value="KAK7196832.1"/>
    <property type="molecule type" value="Genomic_DNA"/>
</dbReference>
<evidence type="ECO:0000259" key="1">
    <source>
        <dbReference type="Pfam" id="PF02602"/>
    </source>
</evidence>
<dbReference type="InterPro" id="IPR003754">
    <property type="entry name" value="4pyrrol_synth_uPrphyn_synth"/>
</dbReference>
<evidence type="ECO:0000313" key="3">
    <source>
        <dbReference type="Proteomes" id="UP001430356"/>
    </source>
</evidence>
<dbReference type="Proteomes" id="UP001430356">
    <property type="component" value="Unassembled WGS sequence"/>
</dbReference>
<dbReference type="PANTHER" id="PTHR38020:SF1">
    <property type="entry name" value="UROPORPHYRINOGEN-III SYNTHASE"/>
    <property type="match status" value="1"/>
</dbReference>
<dbReference type="PANTHER" id="PTHR38020">
    <property type="entry name" value="UROPORPHYRINOGEN-III SYNTHASE"/>
    <property type="match status" value="1"/>
</dbReference>
<dbReference type="AlphaFoldDB" id="A0AAW0ERP2"/>
<sequence>MSSKPILITAPLTYSKRFASALEAHHLTPLAVPVIETVAAPDTADMLALLGGGFDGVDYIAFCSRCAVDSLGIALEQQGSPNGAAAALAKCALAAIGKDADYVVERLGTRPSICPDEPSPSGIAAKLAESGCAEGRTIAVLAPCVEGFEEPDVVPRFIEQLKGIGMRVVRVDAYVTRPVSEEALSTAVAALSDGSVRGVAFTSGGEIAVLLRRSPACLASVSVACFGPYTAGFAAKHGVTVACVAKDFSSFDGFAAAIEQHYAS</sequence>
<dbReference type="GO" id="GO:0033014">
    <property type="term" value="P:tetrapyrrole biosynthetic process"/>
    <property type="evidence" value="ECO:0007669"/>
    <property type="project" value="InterPro"/>
</dbReference>
<reference evidence="2 3" key="1">
    <citation type="journal article" date="2021" name="MBio">
        <title>A New Model Trypanosomatid, Novymonas esmeraldas: Genomic Perception of Its 'Candidatus Pandoraea novymonadis' Endosymbiont.</title>
        <authorList>
            <person name="Zakharova A."/>
            <person name="Saura A."/>
            <person name="Butenko A."/>
            <person name="Podesvova L."/>
            <person name="Warmusova S."/>
            <person name="Kostygov A.Y."/>
            <person name="Nenarokova A."/>
            <person name="Lukes J."/>
            <person name="Opperdoes F.R."/>
            <person name="Yurchenko V."/>
        </authorList>
    </citation>
    <scope>NUCLEOTIDE SEQUENCE [LARGE SCALE GENOMIC DNA]</scope>
    <source>
        <strain evidence="2 3">E262AT.01</strain>
    </source>
</reference>
<comment type="caution">
    <text evidence="2">The sequence shown here is derived from an EMBL/GenBank/DDBJ whole genome shotgun (WGS) entry which is preliminary data.</text>
</comment>
<dbReference type="Pfam" id="PF02602">
    <property type="entry name" value="HEM4"/>
    <property type="match status" value="1"/>
</dbReference>
<organism evidence="2 3">
    <name type="scientific">Novymonas esmeraldas</name>
    <dbReference type="NCBI Taxonomy" id="1808958"/>
    <lineage>
        <taxon>Eukaryota</taxon>
        <taxon>Discoba</taxon>
        <taxon>Euglenozoa</taxon>
        <taxon>Kinetoplastea</taxon>
        <taxon>Metakinetoplastina</taxon>
        <taxon>Trypanosomatida</taxon>
        <taxon>Trypanosomatidae</taxon>
        <taxon>Novymonas</taxon>
    </lineage>
</organism>
<keyword evidence="3" id="KW-1185">Reference proteome</keyword>
<dbReference type="CDD" id="cd06578">
    <property type="entry name" value="HemD"/>
    <property type="match status" value="1"/>
</dbReference>
<dbReference type="GO" id="GO:0004852">
    <property type="term" value="F:uroporphyrinogen-III synthase activity"/>
    <property type="evidence" value="ECO:0007669"/>
    <property type="project" value="InterPro"/>
</dbReference>